<dbReference type="Proteomes" id="UP000887458">
    <property type="component" value="Unassembled WGS sequence"/>
</dbReference>
<gene>
    <name evidence="1" type="ORF">DERP_001369</name>
</gene>
<reference evidence="1 2" key="1">
    <citation type="journal article" date="2018" name="J. Allergy Clin. Immunol.">
        <title>High-quality assembly of Dermatophagoides pteronyssinus genome and transcriptome reveals a wide range of novel allergens.</title>
        <authorList>
            <person name="Liu X.Y."/>
            <person name="Yang K.Y."/>
            <person name="Wang M.Q."/>
            <person name="Kwok J.S."/>
            <person name="Zeng X."/>
            <person name="Yang Z."/>
            <person name="Xiao X.J."/>
            <person name="Lau C.P."/>
            <person name="Li Y."/>
            <person name="Huang Z.M."/>
            <person name="Ba J.G."/>
            <person name="Yim A.K."/>
            <person name="Ouyang C.Y."/>
            <person name="Ngai S.M."/>
            <person name="Chan T.F."/>
            <person name="Leung E.L."/>
            <person name="Liu L."/>
            <person name="Liu Z.G."/>
            <person name="Tsui S.K."/>
        </authorList>
    </citation>
    <scope>NUCLEOTIDE SEQUENCE [LARGE SCALE GENOMIC DNA]</scope>
    <source>
        <strain evidence="1">Derp</strain>
    </source>
</reference>
<evidence type="ECO:0000313" key="1">
    <source>
        <dbReference type="EMBL" id="KAH9420931.1"/>
    </source>
</evidence>
<sequence>MHAVPEPNISSRRFSASNCFTSAIVITRSITSISFCDLISSIKDCLVTPEPSLRSPEPPCQALTYFGSASNDTGLKPVLKYGPTGPVTTNSIDLVVGDTPKASSVAIIVGRIYILQEHNEKLWRMDVNKMDEREQFVVFASLRFDSNEFRSYDQSSVDQTPILSNQAFLIDL</sequence>
<evidence type="ECO:0000313" key="2">
    <source>
        <dbReference type="Proteomes" id="UP000887458"/>
    </source>
</evidence>
<proteinExistence type="predicted"/>
<keyword evidence="2" id="KW-1185">Reference proteome</keyword>
<reference evidence="1 2" key="2">
    <citation type="journal article" date="2022" name="Mol. Biol. Evol.">
        <title>Comparative Genomics Reveals Insights into the Divergent Evolution of Astigmatic Mites and Household Pest Adaptations.</title>
        <authorList>
            <person name="Xiong Q."/>
            <person name="Wan A.T."/>
            <person name="Liu X."/>
            <person name="Fung C.S."/>
            <person name="Xiao X."/>
            <person name="Malainual N."/>
            <person name="Hou J."/>
            <person name="Wang L."/>
            <person name="Wang M."/>
            <person name="Yang K.Y."/>
            <person name="Cui Y."/>
            <person name="Leung E.L."/>
            <person name="Nong W."/>
            <person name="Shin S.K."/>
            <person name="Au S.W."/>
            <person name="Jeong K.Y."/>
            <person name="Chew F.T."/>
            <person name="Hui J.H."/>
            <person name="Leung T.F."/>
            <person name="Tungtrongchitr A."/>
            <person name="Zhong N."/>
            <person name="Liu Z."/>
            <person name="Tsui S.K."/>
        </authorList>
    </citation>
    <scope>NUCLEOTIDE SEQUENCE [LARGE SCALE GENOMIC DNA]</scope>
    <source>
        <strain evidence="1">Derp</strain>
    </source>
</reference>
<protein>
    <submittedName>
        <fullName evidence="1">Uncharacterized protein</fullName>
    </submittedName>
</protein>
<dbReference type="EMBL" id="NJHN03000047">
    <property type="protein sequence ID" value="KAH9420931.1"/>
    <property type="molecule type" value="Genomic_DNA"/>
</dbReference>
<comment type="caution">
    <text evidence="1">The sequence shown here is derived from an EMBL/GenBank/DDBJ whole genome shotgun (WGS) entry which is preliminary data.</text>
</comment>
<name>A0ABQ8JE86_DERPT</name>
<organism evidence="1 2">
    <name type="scientific">Dermatophagoides pteronyssinus</name>
    <name type="common">European house dust mite</name>
    <dbReference type="NCBI Taxonomy" id="6956"/>
    <lineage>
        <taxon>Eukaryota</taxon>
        <taxon>Metazoa</taxon>
        <taxon>Ecdysozoa</taxon>
        <taxon>Arthropoda</taxon>
        <taxon>Chelicerata</taxon>
        <taxon>Arachnida</taxon>
        <taxon>Acari</taxon>
        <taxon>Acariformes</taxon>
        <taxon>Sarcoptiformes</taxon>
        <taxon>Astigmata</taxon>
        <taxon>Psoroptidia</taxon>
        <taxon>Analgoidea</taxon>
        <taxon>Pyroglyphidae</taxon>
        <taxon>Dermatophagoidinae</taxon>
        <taxon>Dermatophagoides</taxon>
    </lineage>
</organism>
<accession>A0ABQ8JE86</accession>